<dbReference type="RefSeq" id="WP_041061663.1">
    <property type="nucleotide sequence ID" value="NZ_JXRR01000022.1"/>
</dbReference>
<dbReference type="CDD" id="cd01948">
    <property type="entry name" value="EAL"/>
    <property type="match status" value="1"/>
</dbReference>
<dbReference type="PATRIC" id="fig|220754.4.peg.3672"/>
<sequence>MNGLADFYHYLKYLKENRSHFFEESKKDGELRELMQKEKMTTFFQPIISLTECGTIGFEILNRPNSTKIFPTTDSFYDHVGKSRKVFAFESFLRNLSLERYESELKQSDAYDGGLIFLNIQPQILEDPSYRSGHTLDLLNKYNLSPDQIVLELTEKETVADYGQFVRTIENYRQQGFRIAVDDAGTGYNSLKTILYLKPEFLKLDKALIRNIHINPAQQNLVDLLVNFAQQSNTAVIAEGIEILPELLYLQKSGVHLGQGYALGRPEQSLKPGILPTLPTKLQESPIMALG</sequence>
<evidence type="ECO:0000313" key="3">
    <source>
        <dbReference type="Proteomes" id="UP000031972"/>
    </source>
</evidence>
<dbReference type="Gene3D" id="3.20.20.450">
    <property type="entry name" value="EAL domain"/>
    <property type="match status" value="1"/>
</dbReference>
<proteinExistence type="predicted"/>
<accession>A0A0C2RN94</accession>
<dbReference type="PANTHER" id="PTHR33121">
    <property type="entry name" value="CYCLIC DI-GMP PHOSPHODIESTERASE PDEF"/>
    <property type="match status" value="1"/>
</dbReference>
<gene>
    <name evidence="2" type="ORF">KR50_36620</name>
</gene>
<organism evidence="2 3">
    <name type="scientific">Jeotgalibacillus campisalis</name>
    <dbReference type="NCBI Taxonomy" id="220754"/>
    <lineage>
        <taxon>Bacteria</taxon>
        <taxon>Bacillati</taxon>
        <taxon>Bacillota</taxon>
        <taxon>Bacilli</taxon>
        <taxon>Bacillales</taxon>
        <taxon>Caryophanaceae</taxon>
        <taxon>Jeotgalibacillus</taxon>
    </lineage>
</organism>
<dbReference type="GO" id="GO:0071111">
    <property type="term" value="F:cyclic-guanylate-specific phosphodiesterase activity"/>
    <property type="evidence" value="ECO:0007669"/>
    <property type="project" value="InterPro"/>
</dbReference>
<dbReference type="Pfam" id="PF00563">
    <property type="entry name" value="EAL"/>
    <property type="match status" value="1"/>
</dbReference>
<evidence type="ECO:0000313" key="2">
    <source>
        <dbReference type="EMBL" id="KIL43259.1"/>
    </source>
</evidence>
<dbReference type="PROSITE" id="PS50883">
    <property type="entry name" value="EAL"/>
    <property type="match status" value="1"/>
</dbReference>
<feature type="domain" description="EAL" evidence="1">
    <location>
        <begin position="24"/>
        <end position="280"/>
    </location>
</feature>
<dbReference type="Proteomes" id="UP000031972">
    <property type="component" value="Unassembled WGS sequence"/>
</dbReference>
<evidence type="ECO:0000259" key="1">
    <source>
        <dbReference type="PROSITE" id="PS50883"/>
    </source>
</evidence>
<dbReference type="SUPFAM" id="SSF141868">
    <property type="entry name" value="EAL domain-like"/>
    <property type="match status" value="1"/>
</dbReference>
<name>A0A0C2RN94_9BACL</name>
<dbReference type="InterPro" id="IPR035919">
    <property type="entry name" value="EAL_sf"/>
</dbReference>
<dbReference type="InterPro" id="IPR050706">
    <property type="entry name" value="Cyclic-di-GMP_PDE-like"/>
</dbReference>
<keyword evidence="3" id="KW-1185">Reference proteome</keyword>
<dbReference type="PANTHER" id="PTHR33121:SF76">
    <property type="entry name" value="SIGNALING PROTEIN"/>
    <property type="match status" value="1"/>
</dbReference>
<dbReference type="SMART" id="SM00052">
    <property type="entry name" value="EAL"/>
    <property type="match status" value="1"/>
</dbReference>
<dbReference type="AlphaFoldDB" id="A0A0C2RN94"/>
<dbReference type="EMBL" id="JXRR01000022">
    <property type="protein sequence ID" value="KIL43259.1"/>
    <property type="molecule type" value="Genomic_DNA"/>
</dbReference>
<protein>
    <submittedName>
        <fullName evidence="2">Diguanylate cyclase</fullName>
    </submittedName>
</protein>
<dbReference type="OrthoDB" id="581425at2"/>
<dbReference type="InterPro" id="IPR001633">
    <property type="entry name" value="EAL_dom"/>
</dbReference>
<reference evidence="2 3" key="1">
    <citation type="submission" date="2015-01" db="EMBL/GenBank/DDBJ databases">
        <title>Jeotgalibacillus campisalis genome sequencing.</title>
        <authorList>
            <person name="Goh K.M."/>
            <person name="Chan K.-G."/>
            <person name="Yaakop A.S."/>
            <person name="Ee R."/>
            <person name="Gan H.M."/>
            <person name="Chan C.S."/>
        </authorList>
    </citation>
    <scope>NUCLEOTIDE SEQUENCE [LARGE SCALE GENOMIC DNA]</scope>
    <source>
        <strain evidence="2 3">SF-57</strain>
    </source>
</reference>
<comment type="caution">
    <text evidence="2">The sequence shown here is derived from an EMBL/GenBank/DDBJ whole genome shotgun (WGS) entry which is preliminary data.</text>
</comment>